<dbReference type="AlphaFoldDB" id="A0A1X2GIN7"/>
<keyword evidence="3" id="KW-1185">Reference proteome</keyword>
<evidence type="ECO:0000256" key="1">
    <source>
        <dbReference type="SAM" id="Phobius"/>
    </source>
</evidence>
<name>A0A1X2GIN7_9FUNG</name>
<reference evidence="2 3" key="1">
    <citation type="submission" date="2016-07" db="EMBL/GenBank/DDBJ databases">
        <title>Pervasive Adenine N6-methylation of Active Genes in Fungi.</title>
        <authorList>
            <consortium name="DOE Joint Genome Institute"/>
            <person name="Mondo S.J."/>
            <person name="Dannebaum R.O."/>
            <person name="Kuo R.C."/>
            <person name="Labutti K."/>
            <person name="Haridas S."/>
            <person name="Kuo A."/>
            <person name="Salamov A."/>
            <person name="Ahrendt S.R."/>
            <person name="Lipzen A."/>
            <person name="Sullivan W."/>
            <person name="Andreopoulos W.B."/>
            <person name="Clum A."/>
            <person name="Lindquist E."/>
            <person name="Daum C."/>
            <person name="Ramamoorthy G.K."/>
            <person name="Gryganskyi A."/>
            <person name="Culley D."/>
            <person name="Magnuson J.K."/>
            <person name="James T.Y."/>
            <person name="O'Malley M.A."/>
            <person name="Stajich J.E."/>
            <person name="Spatafora J.W."/>
            <person name="Visel A."/>
            <person name="Grigoriev I.V."/>
        </authorList>
    </citation>
    <scope>NUCLEOTIDE SEQUENCE [LARGE SCALE GENOMIC DNA]</scope>
    <source>
        <strain evidence="2 3">NRRL 3301</strain>
    </source>
</reference>
<proteinExistence type="predicted"/>
<protein>
    <submittedName>
        <fullName evidence="2">Uncharacterized protein</fullName>
    </submittedName>
</protein>
<dbReference type="EMBL" id="MCGT01000014">
    <property type="protein sequence ID" value="ORX53979.1"/>
    <property type="molecule type" value="Genomic_DNA"/>
</dbReference>
<evidence type="ECO:0000313" key="3">
    <source>
        <dbReference type="Proteomes" id="UP000242146"/>
    </source>
</evidence>
<feature type="transmembrane region" description="Helical" evidence="1">
    <location>
        <begin position="12"/>
        <end position="38"/>
    </location>
</feature>
<accession>A0A1X2GIN7</accession>
<keyword evidence="1" id="KW-1133">Transmembrane helix</keyword>
<organism evidence="2 3">
    <name type="scientific">Hesseltinella vesiculosa</name>
    <dbReference type="NCBI Taxonomy" id="101127"/>
    <lineage>
        <taxon>Eukaryota</taxon>
        <taxon>Fungi</taxon>
        <taxon>Fungi incertae sedis</taxon>
        <taxon>Mucoromycota</taxon>
        <taxon>Mucoromycotina</taxon>
        <taxon>Mucoromycetes</taxon>
        <taxon>Mucorales</taxon>
        <taxon>Cunninghamellaceae</taxon>
        <taxon>Hesseltinella</taxon>
    </lineage>
</organism>
<feature type="transmembrane region" description="Helical" evidence="1">
    <location>
        <begin position="50"/>
        <end position="72"/>
    </location>
</feature>
<evidence type="ECO:0000313" key="2">
    <source>
        <dbReference type="EMBL" id="ORX53979.1"/>
    </source>
</evidence>
<sequence>MTSTKGKTRCQGWLSSAFLVFFCLGFCCLAFFFFFFVFFCSRFSLIGSRIARACGLAAVLWVFFFVLLLPWWVWENTRNPVPNPILMGRGPAGQASSLLFIIGRLVPSGFAPRLKKEAKPTFPLARSSCPHSSIRK</sequence>
<keyword evidence="1" id="KW-0812">Transmembrane</keyword>
<keyword evidence="1" id="KW-0472">Membrane</keyword>
<dbReference type="Proteomes" id="UP000242146">
    <property type="component" value="Unassembled WGS sequence"/>
</dbReference>
<comment type="caution">
    <text evidence="2">The sequence shown here is derived from an EMBL/GenBank/DDBJ whole genome shotgun (WGS) entry which is preliminary data.</text>
</comment>
<gene>
    <name evidence="2" type="ORF">DM01DRAFT_1041213</name>
</gene>